<sequence length="259" mass="28642" precursor="true">MEDRLRFQLLVFTLFILFMVFPVNAAFTWENNITVGYEGIQWAYTETYTEANSLIYKDYIDVSMGNGDGFISAWEVLKSDVKTRSTLQNSIIEQMDVSVNGSSEHVVLTDVDSLLSPELLGPVIQLEVIKNTYTTNYLLYDPFLSSGDSSISFIGEASTPVVINMPEGVSINFTEGVENVSFSNYIGYITIIGNFGPDGKATVHFHLQSFEDISASFPEATEMNVSGEMLVFEDDGKSQDSFLAGRIFPGLGICNLKTA</sequence>
<gene>
    <name evidence="1" type="ordered locus">Metho_0154</name>
</gene>
<evidence type="ECO:0000313" key="1">
    <source>
        <dbReference type="EMBL" id="AGB48441.1"/>
    </source>
</evidence>
<reference evidence="2" key="1">
    <citation type="submission" date="2012-02" db="EMBL/GenBank/DDBJ databases">
        <title>Complete sequence of chromosome of Methanomethylovorans hollandica DSM 15978.</title>
        <authorList>
            <person name="Lucas S."/>
            <person name="Copeland A."/>
            <person name="Lapidus A."/>
            <person name="Glavina del Rio T."/>
            <person name="Dalin E."/>
            <person name="Tice H."/>
            <person name="Bruce D."/>
            <person name="Goodwin L."/>
            <person name="Pitluck S."/>
            <person name="Peters L."/>
            <person name="Mikhailova N."/>
            <person name="Held B."/>
            <person name="Kyrpides N."/>
            <person name="Mavromatis K."/>
            <person name="Ivanova N."/>
            <person name="Brettin T."/>
            <person name="Detter J.C."/>
            <person name="Han C."/>
            <person name="Larimer F."/>
            <person name="Land M."/>
            <person name="Hauser L."/>
            <person name="Markowitz V."/>
            <person name="Cheng J.-F."/>
            <person name="Hugenholtz P."/>
            <person name="Woyke T."/>
            <person name="Wu D."/>
            <person name="Spring S."/>
            <person name="Schroeder M."/>
            <person name="Brambilla E."/>
            <person name="Klenk H.-P."/>
            <person name="Eisen J.A."/>
        </authorList>
    </citation>
    <scope>NUCLEOTIDE SEQUENCE [LARGE SCALE GENOMIC DNA]</scope>
    <source>
        <strain evidence="2">DSM 15978 / NBRC 107637 / DMS1</strain>
    </source>
</reference>
<dbReference type="EMBL" id="CP003362">
    <property type="protein sequence ID" value="AGB48441.1"/>
    <property type="molecule type" value="Genomic_DNA"/>
</dbReference>
<dbReference type="KEGG" id="mhz:Metho_0154"/>
<keyword evidence="2" id="KW-1185">Reference proteome</keyword>
<accession>L0KTJ5</accession>
<dbReference type="STRING" id="867904.Metho_0154"/>
<dbReference type="Proteomes" id="UP000010866">
    <property type="component" value="Chromosome"/>
</dbReference>
<protein>
    <submittedName>
        <fullName evidence="1">Uncharacterized protein</fullName>
    </submittedName>
</protein>
<proteinExistence type="predicted"/>
<dbReference type="AlphaFoldDB" id="L0KTJ5"/>
<evidence type="ECO:0000313" key="2">
    <source>
        <dbReference type="Proteomes" id="UP000010866"/>
    </source>
</evidence>
<dbReference type="HOGENOM" id="CLU_092682_0_0_2"/>
<organism evidence="1 2">
    <name type="scientific">Methanomethylovorans hollandica (strain DSM 15978 / NBRC 107637 / DMS1)</name>
    <dbReference type="NCBI Taxonomy" id="867904"/>
    <lineage>
        <taxon>Archaea</taxon>
        <taxon>Methanobacteriati</taxon>
        <taxon>Methanobacteriota</taxon>
        <taxon>Stenosarchaea group</taxon>
        <taxon>Methanomicrobia</taxon>
        <taxon>Methanosarcinales</taxon>
        <taxon>Methanosarcinaceae</taxon>
        <taxon>Methanomethylovorans</taxon>
    </lineage>
</organism>
<name>L0KTJ5_METHD</name>